<proteinExistence type="predicted"/>
<evidence type="ECO:0000256" key="1">
    <source>
        <dbReference type="SAM" id="SignalP"/>
    </source>
</evidence>
<dbReference type="KEGG" id="fcy:FRACYDRAFT_238409"/>
<feature type="signal peptide" evidence="1">
    <location>
        <begin position="1"/>
        <end position="26"/>
    </location>
</feature>
<accession>A0A1E7FIJ4</accession>
<evidence type="ECO:0000313" key="2">
    <source>
        <dbReference type="EMBL" id="OEU17978.1"/>
    </source>
</evidence>
<organism evidence="2 3">
    <name type="scientific">Fragilariopsis cylindrus CCMP1102</name>
    <dbReference type="NCBI Taxonomy" id="635003"/>
    <lineage>
        <taxon>Eukaryota</taxon>
        <taxon>Sar</taxon>
        <taxon>Stramenopiles</taxon>
        <taxon>Ochrophyta</taxon>
        <taxon>Bacillariophyta</taxon>
        <taxon>Bacillariophyceae</taxon>
        <taxon>Bacillariophycidae</taxon>
        <taxon>Bacillariales</taxon>
        <taxon>Bacillariaceae</taxon>
        <taxon>Fragilariopsis</taxon>
    </lineage>
</organism>
<keyword evidence="1" id="KW-0732">Signal</keyword>
<evidence type="ECO:0008006" key="4">
    <source>
        <dbReference type="Google" id="ProtNLM"/>
    </source>
</evidence>
<name>A0A1E7FIJ4_9STRA</name>
<feature type="chain" id="PRO_5009193129" description="Dirigent protein" evidence="1">
    <location>
        <begin position="27"/>
        <end position="219"/>
    </location>
</feature>
<gene>
    <name evidence="2" type="ORF">FRACYDRAFT_238409</name>
</gene>
<protein>
    <recommendedName>
        <fullName evidence="4">Dirigent protein</fullName>
    </recommendedName>
</protein>
<dbReference type="AlphaFoldDB" id="A0A1E7FIJ4"/>
<dbReference type="EMBL" id="KV784357">
    <property type="protein sequence ID" value="OEU17978.1"/>
    <property type="molecule type" value="Genomic_DNA"/>
</dbReference>
<sequence length="219" mass="23390">MMFHYYAVLAIAALSCSSTRFGVVNAQIVGQFSLEFTAVFKPAGIAQKLFTELSDPETSILQGSILSTSGLIYDPNNVAIKEVAGQFAGGVQPFLNPPDISADGTIDGQCTATSVNEEEGKILAHSCFFNICAIEADDCINFYSGSPFVYAPALDQNQLPPSYPGTIIGGTGVFEGIEGSVEVITVAGREFTSQTSSSGDIAQRIFLNTNFEFLERRKI</sequence>
<keyword evidence="3" id="KW-1185">Reference proteome</keyword>
<reference evidence="2 3" key="1">
    <citation type="submission" date="2016-09" db="EMBL/GenBank/DDBJ databases">
        <title>Extensive genetic diversity and differential bi-allelic expression allows diatom success in the polar Southern Ocean.</title>
        <authorList>
            <consortium name="DOE Joint Genome Institute"/>
            <person name="Mock T."/>
            <person name="Otillar R.P."/>
            <person name="Strauss J."/>
            <person name="Dupont C."/>
            <person name="Frickenhaus S."/>
            <person name="Maumus F."/>
            <person name="Mcmullan M."/>
            <person name="Sanges R."/>
            <person name="Schmutz J."/>
            <person name="Toseland A."/>
            <person name="Valas R."/>
            <person name="Veluchamy A."/>
            <person name="Ward B.J."/>
            <person name="Allen A."/>
            <person name="Barry K."/>
            <person name="Falciatore A."/>
            <person name="Ferrante M."/>
            <person name="Fortunato A.E."/>
            <person name="Gloeckner G."/>
            <person name="Gruber A."/>
            <person name="Hipkin R."/>
            <person name="Janech M."/>
            <person name="Kroth P."/>
            <person name="Leese F."/>
            <person name="Lindquist E."/>
            <person name="Lyon B.R."/>
            <person name="Martin J."/>
            <person name="Mayer C."/>
            <person name="Parker M."/>
            <person name="Quesneville H."/>
            <person name="Raymond J."/>
            <person name="Uhlig C."/>
            <person name="Valentin K.U."/>
            <person name="Worden A.Z."/>
            <person name="Armbrust E.V."/>
            <person name="Bowler C."/>
            <person name="Green B."/>
            <person name="Moulton V."/>
            <person name="Van Oosterhout C."/>
            <person name="Grigoriev I."/>
        </authorList>
    </citation>
    <scope>NUCLEOTIDE SEQUENCE [LARGE SCALE GENOMIC DNA]</scope>
    <source>
        <strain evidence="2 3">CCMP1102</strain>
    </source>
</reference>
<evidence type="ECO:0000313" key="3">
    <source>
        <dbReference type="Proteomes" id="UP000095751"/>
    </source>
</evidence>
<dbReference type="Proteomes" id="UP000095751">
    <property type="component" value="Unassembled WGS sequence"/>
</dbReference>
<dbReference type="InParanoid" id="A0A1E7FIJ4"/>